<dbReference type="PANTHER" id="PTHR16305:SF28">
    <property type="entry name" value="GUANYLATE CYCLASE DOMAIN-CONTAINING PROTEIN"/>
    <property type="match status" value="1"/>
</dbReference>
<dbReference type="GO" id="GO:0005737">
    <property type="term" value="C:cytoplasm"/>
    <property type="evidence" value="ECO:0007669"/>
    <property type="project" value="TreeGrafter"/>
</dbReference>
<reference evidence="4 5" key="1">
    <citation type="submission" date="2016-10" db="EMBL/GenBank/DDBJ databases">
        <authorList>
            <person name="Varghese N."/>
            <person name="Submissions S."/>
        </authorList>
    </citation>
    <scope>NUCLEOTIDE SEQUENCE [LARGE SCALE GENOMIC DNA]</scope>
    <source>
        <strain evidence="4 5">DSM 18839</strain>
    </source>
</reference>
<dbReference type="Gene3D" id="3.40.50.300">
    <property type="entry name" value="P-loop containing nucleotide triphosphate hydrolases"/>
    <property type="match status" value="1"/>
</dbReference>
<dbReference type="CDD" id="cd07302">
    <property type="entry name" value="CHD"/>
    <property type="match status" value="1"/>
</dbReference>
<dbReference type="InterPro" id="IPR041664">
    <property type="entry name" value="AAA_16"/>
</dbReference>
<dbReference type="SUPFAM" id="SSF52540">
    <property type="entry name" value="P-loop containing nucleoside triphosphate hydrolases"/>
    <property type="match status" value="1"/>
</dbReference>
<keyword evidence="2" id="KW-0067">ATP-binding</keyword>
<organism evidence="4 5">
    <name type="scientific">Thalassobaculum litoreum DSM 18839</name>
    <dbReference type="NCBI Taxonomy" id="1123362"/>
    <lineage>
        <taxon>Bacteria</taxon>
        <taxon>Pseudomonadati</taxon>
        <taxon>Pseudomonadota</taxon>
        <taxon>Alphaproteobacteria</taxon>
        <taxon>Rhodospirillales</taxon>
        <taxon>Thalassobaculaceae</taxon>
        <taxon>Thalassobaculum</taxon>
    </lineage>
</organism>
<dbReference type="Pfam" id="PF00211">
    <property type="entry name" value="Guanylate_cyc"/>
    <property type="match status" value="1"/>
</dbReference>
<feature type="domain" description="Guanylate cyclase" evidence="3">
    <location>
        <begin position="1"/>
        <end position="128"/>
    </location>
</feature>
<name>A0A8G2BDQ0_9PROT</name>
<dbReference type="PANTHER" id="PTHR16305">
    <property type="entry name" value="TESTICULAR SOLUBLE ADENYLYL CYCLASE"/>
    <property type="match status" value="1"/>
</dbReference>
<gene>
    <name evidence="4" type="ORF">SAMN05660686_00062</name>
</gene>
<protein>
    <submittedName>
        <fullName evidence="4">Adenylate and Guanylate cyclase catalytic domain-containing protein</fullName>
    </submittedName>
</protein>
<dbReference type="AlphaFoldDB" id="A0A8G2BDQ0"/>
<dbReference type="SUPFAM" id="SSF55073">
    <property type="entry name" value="Nucleotide cyclase"/>
    <property type="match status" value="1"/>
</dbReference>
<dbReference type="SUPFAM" id="SSF48452">
    <property type="entry name" value="TPR-like"/>
    <property type="match status" value="1"/>
</dbReference>
<dbReference type="Gene3D" id="1.25.40.10">
    <property type="entry name" value="Tetratricopeptide repeat domain"/>
    <property type="match status" value="1"/>
</dbReference>
<dbReference type="InterPro" id="IPR029787">
    <property type="entry name" value="Nucleotide_cyclase"/>
</dbReference>
<sequence>MFVDLVGSTGLVDELDPEDAQNVFDAFSGKCAQLIKQFGGYIARIEGDGILAYFGFPSAREDASEQAVRAGLAVAEAVARIRTPMGTSLACRTGIASGSVLVGEAYTSSGSIFYEVIGRAPHVARRLQEQVEPGEVAISDAAYRKAGGFFVCAPNPPIRLKGFRNPEMFWRVRGHRELPLRFLARDALQRCAFVGRTEELTVLHRLWDGARLGQGAAVGVVGPAGIGKSRVIYEFVHSVAEDSPHLVLMQGNTHHRNSPWQPLRDELIRHLDTATPPGGSRLETLTRELASSASAQEFEDAQAILRILEDGQSGVAISRPGEERARVVAALVRRLEALAGRAPVIVVIEDVQWLDDSSAEWLEALCRVVERHPIQVVLTSRETLSARLKLDVTEIQLSGLTQEDARAMVDLLISEKPFAHLDAQAVLAKVGGIPLFIEEYVTHQLDRVAARKGNGDGREVDPDDAPTTLMDLLNERIDELGPGKAFIQTCAVCGDVFDLRLVARTVGVDVDHAIAVISDLESRGILTGSAAVGDEFRFRHALLRDAGYSSLLKADRAALHGRIAQAMETYAAEDGFAASPEVLAWHFSEADEVEKCLTYRLAAAEKFKGQYAATESIHQLELAAAEADAMEEGGRRREWLVRIYNLIGATRNIFYGWGDQVGQEMFEKALSLTVSSDDGRSTFDAVRGLWNANMIQGNYPLVEVLTRQLSAIAARSRDPMMRVDAANANGAYRLWSGGFKEANASFQEALRLYGSAGINRAIGAQGTDPGVVALCLSAWNFWFLGDREAAFETIKAAKQRSERMQHVFGLAYSHSICASMWQCERNPEQALAEANQSTLIASENKSGMRYWIDRGGFLSGWAISFSGDRQAGITRIRNSIDSYKSSGGGQLLPYARTLLAECLLASDLLAEAEAELTQAGADLPSEHPYYYDSERLRLHGEVLIRRGYETEGAEALASALSSAEAFDSPPLRKAVLETRARLQRR</sequence>
<dbReference type="InterPro" id="IPR011990">
    <property type="entry name" value="TPR-like_helical_dom_sf"/>
</dbReference>
<evidence type="ECO:0000259" key="3">
    <source>
        <dbReference type="PROSITE" id="PS50125"/>
    </source>
</evidence>
<dbReference type="GO" id="GO:0009190">
    <property type="term" value="P:cyclic nucleotide biosynthetic process"/>
    <property type="evidence" value="ECO:0007669"/>
    <property type="project" value="InterPro"/>
</dbReference>
<dbReference type="GO" id="GO:0035556">
    <property type="term" value="P:intracellular signal transduction"/>
    <property type="evidence" value="ECO:0007669"/>
    <property type="project" value="InterPro"/>
</dbReference>
<dbReference type="Proteomes" id="UP000198615">
    <property type="component" value="Unassembled WGS sequence"/>
</dbReference>
<dbReference type="InterPro" id="IPR001054">
    <property type="entry name" value="A/G_cyclase"/>
</dbReference>
<keyword evidence="1" id="KW-0547">Nucleotide-binding</keyword>
<dbReference type="Pfam" id="PF13191">
    <property type="entry name" value="AAA_16"/>
    <property type="match status" value="1"/>
</dbReference>
<keyword evidence="5" id="KW-1185">Reference proteome</keyword>
<comment type="caution">
    <text evidence="4">The sequence shown here is derived from an EMBL/GenBank/DDBJ whole genome shotgun (WGS) entry which is preliminary data.</text>
</comment>
<accession>A0A8G2BDQ0</accession>
<dbReference type="GO" id="GO:0005524">
    <property type="term" value="F:ATP binding"/>
    <property type="evidence" value="ECO:0007669"/>
    <property type="project" value="UniProtKB-KW"/>
</dbReference>
<evidence type="ECO:0000313" key="5">
    <source>
        <dbReference type="Proteomes" id="UP000198615"/>
    </source>
</evidence>
<dbReference type="SMART" id="SM00044">
    <property type="entry name" value="CYCc"/>
    <property type="match status" value="1"/>
</dbReference>
<dbReference type="Gene3D" id="3.30.70.1230">
    <property type="entry name" value="Nucleotide cyclase"/>
    <property type="match status" value="1"/>
</dbReference>
<dbReference type="EMBL" id="FNBW01000001">
    <property type="protein sequence ID" value="SDF05596.1"/>
    <property type="molecule type" value="Genomic_DNA"/>
</dbReference>
<proteinExistence type="predicted"/>
<evidence type="ECO:0000256" key="2">
    <source>
        <dbReference type="ARBA" id="ARBA00022840"/>
    </source>
</evidence>
<evidence type="ECO:0000313" key="4">
    <source>
        <dbReference type="EMBL" id="SDF05596.1"/>
    </source>
</evidence>
<dbReference type="PROSITE" id="PS50125">
    <property type="entry name" value="GUANYLATE_CYCLASE_2"/>
    <property type="match status" value="1"/>
</dbReference>
<dbReference type="InterPro" id="IPR027417">
    <property type="entry name" value="P-loop_NTPase"/>
</dbReference>
<evidence type="ECO:0000256" key="1">
    <source>
        <dbReference type="ARBA" id="ARBA00022741"/>
    </source>
</evidence>
<dbReference type="GO" id="GO:0004016">
    <property type="term" value="F:adenylate cyclase activity"/>
    <property type="evidence" value="ECO:0007669"/>
    <property type="project" value="TreeGrafter"/>
</dbReference>